<proteinExistence type="predicted"/>
<dbReference type="OrthoDB" id="2095009at2"/>
<protein>
    <submittedName>
        <fullName evidence="1">Uncharacterized protein</fullName>
    </submittedName>
</protein>
<dbReference type="Proteomes" id="UP000011728">
    <property type="component" value="Chromosome"/>
</dbReference>
<sequence length="152" mass="17843">MTESLNDLLNSISVLERSDTKYYKLNDFHSALNKMYGEAVELSDTIITPFYICDSGILEIYDYELNIRLVDSHNKEALILTKTGKKSINEVNPEIVQKLTNCYLEIVKPQRVLLTNILEKYVDYVKTSPQIKERISEYLHEFDNEKLYFEVY</sequence>
<dbReference type="PATRIC" id="fig|931276.5.peg.1680"/>
<organism evidence="1 2">
    <name type="scientific">Clostridium saccharoperbutylacetonicum N1-4(HMT)</name>
    <dbReference type="NCBI Taxonomy" id="931276"/>
    <lineage>
        <taxon>Bacteria</taxon>
        <taxon>Bacillati</taxon>
        <taxon>Bacillota</taxon>
        <taxon>Clostridia</taxon>
        <taxon>Eubacteriales</taxon>
        <taxon>Clostridiaceae</taxon>
        <taxon>Clostridium</taxon>
    </lineage>
</organism>
<name>M1MKZ3_9CLOT</name>
<reference evidence="1 2" key="1">
    <citation type="submission" date="2013-02" db="EMBL/GenBank/DDBJ databases">
        <title>Genome sequence of Clostridium saccharoperbutylacetonicum N1-4(HMT).</title>
        <authorList>
            <person name="Poehlein A."/>
            <person name="Daniel R."/>
        </authorList>
    </citation>
    <scope>NUCLEOTIDE SEQUENCE [LARGE SCALE GENOMIC DNA]</scope>
    <source>
        <strain evidence="2">N1-4(HMT)</strain>
    </source>
</reference>
<keyword evidence="2" id="KW-1185">Reference proteome</keyword>
<evidence type="ECO:0000313" key="2">
    <source>
        <dbReference type="Proteomes" id="UP000011728"/>
    </source>
</evidence>
<dbReference type="EMBL" id="CP004121">
    <property type="protein sequence ID" value="AGF55476.1"/>
    <property type="molecule type" value="Genomic_DNA"/>
</dbReference>
<evidence type="ECO:0000313" key="1">
    <source>
        <dbReference type="EMBL" id="AGF55476.1"/>
    </source>
</evidence>
<dbReference type="KEGG" id="csr:Cspa_c17060"/>
<dbReference type="AlphaFoldDB" id="M1MKZ3"/>
<accession>M1MKZ3</accession>
<dbReference type="RefSeq" id="WP_015391797.1">
    <property type="nucleotide sequence ID" value="NC_020291.1"/>
</dbReference>
<gene>
    <name evidence="1" type="ORF">Cspa_c17060</name>
</gene>
<dbReference type="HOGENOM" id="CLU_1666374_0_0_9"/>